<sequence>MANVQQPEMRRSGDTATTQQRTQEPHPTQAPGGAHDKTAKRPVPKGQRSPYGPAGKVADDKS</sequence>
<evidence type="ECO:0000313" key="3">
    <source>
        <dbReference type="Proteomes" id="UP000680866"/>
    </source>
</evidence>
<protein>
    <submittedName>
        <fullName evidence="2">Uncharacterized protein</fullName>
    </submittedName>
</protein>
<dbReference type="RefSeq" id="WP_212816714.1">
    <property type="nucleotide sequence ID" value="NZ_AP023359.1"/>
</dbReference>
<keyword evidence="3" id="KW-1185">Reference proteome</keyword>
<proteinExistence type="predicted"/>
<dbReference type="Proteomes" id="UP000680866">
    <property type="component" value="Chromosome"/>
</dbReference>
<dbReference type="KEGG" id="pry:Prubr_43940"/>
<accession>A0A810N6V5</accession>
<name>A0A810N6V5_9ACTN</name>
<feature type="compositionally biased region" description="Polar residues" evidence="1">
    <location>
        <begin position="14"/>
        <end position="26"/>
    </location>
</feature>
<evidence type="ECO:0000256" key="1">
    <source>
        <dbReference type="SAM" id="MobiDB-lite"/>
    </source>
</evidence>
<dbReference type="EMBL" id="AP023359">
    <property type="protein sequence ID" value="BCJ67373.1"/>
    <property type="molecule type" value="Genomic_DNA"/>
</dbReference>
<organism evidence="2 3">
    <name type="scientific">Polymorphospora rubra</name>
    <dbReference type="NCBI Taxonomy" id="338584"/>
    <lineage>
        <taxon>Bacteria</taxon>
        <taxon>Bacillati</taxon>
        <taxon>Actinomycetota</taxon>
        <taxon>Actinomycetes</taxon>
        <taxon>Micromonosporales</taxon>
        <taxon>Micromonosporaceae</taxon>
        <taxon>Polymorphospora</taxon>
    </lineage>
</organism>
<feature type="region of interest" description="Disordered" evidence="1">
    <location>
        <begin position="1"/>
        <end position="62"/>
    </location>
</feature>
<gene>
    <name evidence="2" type="ORF">Prubr_43940</name>
</gene>
<reference evidence="2" key="1">
    <citation type="submission" date="2020-08" db="EMBL/GenBank/DDBJ databases">
        <title>Whole genome shotgun sequence of Polymorphospora rubra NBRC 101157.</title>
        <authorList>
            <person name="Komaki H."/>
            <person name="Tamura T."/>
        </authorList>
    </citation>
    <scope>NUCLEOTIDE SEQUENCE</scope>
    <source>
        <strain evidence="2">NBRC 101157</strain>
    </source>
</reference>
<dbReference type="AlphaFoldDB" id="A0A810N6V5"/>
<evidence type="ECO:0000313" key="2">
    <source>
        <dbReference type="EMBL" id="BCJ67373.1"/>
    </source>
</evidence>